<dbReference type="InterPro" id="IPR017467">
    <property type="entry name" value="CHP03016_PEP-CTERM"/>
</dbReference>
<accession>A0A9E4K4H9</accession>
<name>A0A9E4K4H9_9GAMM</name>
<feature type="chain" id="PRO_5038912852" evidence="1">
    <location>
        <begin position="33"/>
        <end position="483"/>
    </location>
</feature>
<proteinExistence type="predicted"/>
<keyword evidence="1" id="KW-0732">Signal</keyword>
<sequence length="483" mass="54889">MSCVKNHRHDRKLAIRMLGMCSILSLPLASQSAEWIVSPSITLDEIYTDNALLTNDDKQTEYVTLVRPGISILREGARANLDFNYSPEYRYYKEETRDNDTVHMLRTNADAELMENHLYLDLWATADQTRISSNRNSPDGVTGPTENLDYYTLGASPYYTTRFGNVSVLEARFSTDKVDYEEDTEVDSTSQNYDLVLGSGTYSTAQVWELSASHTREDFSETDEDNKISTYRGEFLQQITRRWAVAFAAGYEEYELFNGEDVDGEIWSVGVVFTPTSRTRFAIGGGERAFGDDYYMDFEHRASNSVWRATYTRDYISARDEATHTSLFQRQDAFGNVVRDAVLDNPPPVQVTGVSTLSAEYYELDRVDASYLFSTQRTHIEVSGGYIKRDYVDDIQDTEDSTAAISFSRLISRKLTGLARVFWSDHEQDNGNYDEWTASVGFGYLLGQDARVAIGFSYLERDGETELNTYEENRVNIGFVAGF</sequence>
<reference evidence="2" key="1">
    <citation type="journal article" date="2021" name="Proc. Natl. Acad. Sci. U.S.A.">
        <title>Global biogeography of chemosynthetic symbionts reveals both localized and globally distributed symbiont groups. .</title>
        <authorList>
            <person name="Osvatic J.T."/>
            <person name="Wilkins L.G.E."/>
            <person name="Leibrecht L."/>
            <person name="Leray M."/>
            <person name="Zauner S."/>
            <person name="Polzin J."/>
            <person name="Camacho Y."/>
            <person name="Gros O."/>
            <person name="van Gils J.A."/>
            <person name="Eisen J.A."/>
            <person name="Petersen J.M."/>
            <person name="Yuen B."/>
        </authorList>
    </citation>
    <scope>NUCLEOTIDE SEQUENCE</scope>
    <source>
        <strain evidence="2">MAGL173</strain>
    </source>
</reference>
<comment type="caution">
    <text evidence="2">The sequence shown here is derived from an EMBL/GenBank/DDBJ whole genome shotgun (WGS) entry which is preliminary data.</text>
</comment>
<evidence type="ECO:0000313" key="3">
    <source>
        <dbReference type="Proteomes" id="UP000886687"/>
    </source>
</evidence>
<gene>
    <name evidence="2" type="ORF">JAZ04_06880</name>
</gene>
<protein>
    <submittedName>
        <fullName evidence="2">TIGR03016 family PEP-CTERM system-associated outer membrane protein</fullName>
    </submittedName>
</protein>
<dbReference type="EMBL" id="JAEPDI010000003">
    <property type="protein sequence ID" value="MCG7938565.1"/>
    <property type="molecule type" value="Genomic_DNA"/>
</dbReference>
<evidence type="ECO:0000313" key="2">
    <source>
        <dbReference type="EMBL" id="MCG7938565.1"/>
    </source>
</evidence>
<feature type="signal peptide" evidence="1">
    <location>
        <begin position="1"/>
        <end position="32"/>
    </location>
</feature>
<dbReference type="Proteomes" id="UP000886687">
    <property type="component" value="Unassembled WGS sequence"/>
</dbReference>
<organism evidence="2 3">
    <name type="scientific">Candidatus Thiodiazotropha lotti</name>
    <dbReference type="NCBI Taxonomy" id="2792787"/>
    <lineage>
        <taxon>Bacteria</taxon>
        <taxon>Pseudomonadati</taxon>
        <taxon>Pseudomonadota</taxon>
        <taxon>Gammaproteobacteria</taxon>
        <taxon>Chromatiales</taxon>
        <taxon>Sedimenticolaceae</taxon>
        <taxon>Candidatus Thiodiazotropha</taxon>
    </lineage>
</organism>
<dbReference type="NCBIfam" id="TIGR03016">
    <property type="entry name" value="pepcterm_hypo_1"/>
    <property type="match status" value="1"/>
</dbReference>
<dbReference type="AlphaFoldDB" id="A0A9E4K4H9"/>
<evidence type="ECO:0000256" key="1">
    <source>
        <dbReference type="SAM" id="SignalP"/>
    </source>
</evidence>